<accession>A0ACC2NSC6</accession>
<organism evidence="1 2">
    <name type="scientific">Eretmocerus hayati</name>
    <dbReference type="NCBI Taxonomy" id="131215"/>
    <lineage>
        <taxon>Eukaryota</taxon>
        <taxon>Metazoa</taxon>
        <taxon>Ecdysozoa</taxon>
        <taxon>Arthropoda</taxon>
        <taxon>Hexapoda</taxon>
        <taxon>Insecta</taxon>
        <taxon>Pterygota</taxon>
        <taxon>Neoptera</taxon>
        <taxon>Endopterygota</taxon>
        <taxon>Hymenoptera</taxon>
        <taxon>Apocrita</taxon>
        <taxon>Proctotrupomorpha</taxon>
        <taxon>Chalcidoidea</taxon>
        <taxon>Aphelinidae</taxon>
        <taxon>Aphelininae</taxon>
        <taxon>Eretmocerus</taxon>
    </lineage>
</organism>
<name>A0ACC2NSC6_9HYME</name>
<evidence type="ECO:0000313" key="1">
    <source>
        <dbReference type="EMBL" id="KAJ8674017.1"/>
    </source>
</evidence>
<evidence type="ECO:0000313" key="2">
    <source>
        <dbReference type="Proteomes" id="UP001239111"/>
    </source>
</evidence>
<comment type="caution">
    <text evidence="1">The sequence shown here is derived from an EMBL/GenBank/DDBJ whole genome shotgun (WGS) entry which is preliminary data.</text>
</comment>
<dbReference type="Proteomes" id="UP001239111">
    <property type="component" value="Chromosome 3"/>
</dbReference>
<gene>
    <name evidence="1" type="ORF">QAD02_005279</name>
</gene>
<proteinExistence type="predicted"/>
<reference evidence="1" key="1">
    <citation type="submission" date="2023-04" db="EMBL/GenBank/DDBJ databases">
        <title>A chromosome-level genome assembly of the parasitoid wasp Eretmocerus hayati.</title>
        <authorList>
            <person name="Zhong Y."/>
            <person name="Liu S."/>
            <person name="Liu Y."/>
        </authorList>
    </citation>
    <scope>NUCLEOTIDE SEQUENCE</scope>
    <source>
        <strain evidence="1">ZJU_SS_LIU_2023</strain>
    </source>
</reference>
<dbReference type="EMBL" id="CM056743">
    <property type="protein sequence ID" value="KAJ8674017.1"/>
    <property type="molecule type" value="Genomic_DNA"/>
</dbReference>
<sequence>MHAYIIKYFVLSRLLSDIYLVSAQDGGQVKNRLKRDGIISIQPEHEVRDGCIYDGQLISPEVCEEKCRKILEEDPDIPNNSILPSNCLPGNECECGSRSLTGITVYESLNDLETENIRRPYIQSIDLANNIGPSYSFENEHEFEPVRRPQRPSSKRCIHGNYFVTEEDCTKMCEGLLEMMGLVNDDVEDEQTMATCSEPGHCMCNFNESETRRPRVLRLDTLEIQHRNRQTLATHQMEMEEWEAILRTNRFPLGIYNERNSGFLCQDHSLTE</sequence>
<keyword evidence="2" id="KW-1185">Reference proteome</keyword>
<protein>
    <submittedName>
        <fullName evidence="1">Uncharacterized protein</fullName>
    </submittedName>
</protein>